<dbReference type="Proteomes" id="UP001341840">
    <property type="component" value="Unassembled WGS sequence"/>
</dbReference>
<sequence>MGQFVSLPRRRCESTFWPSLAAIASAANTECTVTMEVAPVSSFPSWSLITATTASHSGLPMNVASTLYLVHPIEGTCHVTSLFLNILPVHVWLGYSIFACCYCCCCVFFLQYVCPENNYSGVWSYVVKNSMILCFPNFLQHVSYFTQIKFPLFPHLLFHVLCCVENPIS</sequence>
<evidence type="ECO:0000313" key="3">
    <source>
        <dbReference type="Proteomes" id="UP001341840"/>
    </source>
</evidence>
<keyword evidence="1" id="KW-0472">Membrane</keyword>
<gene>
    <name evidence="2" type="ORF">PIB30_078662</name>
</gene>
<protein>
    <submittedName>
        <fullName evidence="2">Uncharacterized protein</fullName>
    </submittedName>
</protein>
<proteinExistence type="predicted"/>
<keyword evidence="1" id="KW-0812">Transmembrane</keyword>
<evidence type="ECO:0000256" key="1">
    <source>
        <dbReference type="SAM" id="Phobius"/>
    </source>
</evidence>
<keyword evidence="1" id="KW-1133">Transmembrane helix</keyword>
<comment type="caution">
    <text evidence="2">The sequence shown here is derived from an EMBL/GenBank/DDBJ whole genome shotgun (WGS) entry which is preliminary data.</text>
</comment>
<organism evidence="2 3">
    <name type="scientific">Stylosanthes scabra</name>
    <dbReference type="NCBI Taxonomy" id="79078"/>
    <lineage>
        <taxon>Eukaryota</taxon>
        <taxon>Viridiplantae</taxon>
        <taxon>Streptophyta</taxon>
        <taxon>Embryophyta</taxon>
        <taxon>Tracheophyta</taxon>
        <taxon>Spermatophyta</taxon>
        <taxon>Magnoliopsida</taxon>
        <taxon>eudicotyledons</taxon>
        <taxon>Gunneridae</taxon>
        <taxon>Pentapetalae</taxon>
        <taxon>rosids</taxon>
        <taxon>fabids</taxon>
        <taxon>Fabales</taxon>
        <taxon>Fabaceae</taxon>
        <taxon>Papilionoideae</taxon>
        <taxon>50 kb inversion clade</taxon>
        <taxon>dalbergioids sensu lato</taxon>
        <taxon>Dalbergieae</taxon>
        <taxon>Pterocarpus clade</taxon>
        <taxon>Stylosanthes</taxon>
    </lineage>
</organism>
<accession>A0ABU6VSU9</accession>
<name>A0ABU6VSU9_9FABA</name>
<dbReference type="EMBL" id="JASCZI010152127">
    <property type="protein sequence ID" value="MED6175466.1"/>
    <property type="molecule type" value="Genomic_DNA"/>
</dbReference>
<evidence type="ECO:0000313" key="2">
    <source>
        <dbReference type="EMBL" id="MED6175466.1"/>
    </source>
</evidence>
<feature type="transmembrane region" description="Helical" evidence="1">
    <location>
        <begin position="92"/>
        <end position="114"/>
    </location>
</feature>
<keyword evidence="3" id="KW-1185">Reference proteome</keyword>
<reference evidence="2 3" key="1">
    <citation type="journal article" date="2023" name="Plants (Basel)">
        <title>Bridging the Gap: Combining Genomics and Transcriptomics Approaches to Understand Stylosanthes scabra, an Orphan Legume from the Brazilian Caatinga.</title>
        <authorList>
            <person name="Ferreira-Neto J.R.C."/>
            <person name="da Silva M.D."/>
            <person name="Binneck E."/>
            <person name="de Melo N.F."/>
            <person name="da Silva R.H."/>
            <person name="de Melo A.L.T.M."/>
            <person name="Pandolfi V."/>
            <person name="Bustamante F.O."/>
            <person name="Brasileiro-Vidal A.C."/>
            <person name="Benko-Iseppon A.M."/>
        </authorList>
    </citation>
    <scope>NUCLEOTIDE SEQUENCE [LARGE SCALE GENOMIC DNA]</scope>
    <source>
        <tissue evidence="2">Leaves</tissue>
    </source>
</reference>